<dbReference type="InterPro" id="IPR000933">
    <property type="entry name" value="Glyco_hydro_29"/>
</dbReference>
<organism evidence="8">
    <name type="scientific">marine sediment metagenome</name>
    <dbReference type="NCBI Taxonomy" id="412755"/>
    <lineage>
        <taxon>unclassified sequences</taxon>
        <taxon>metagenomes</taxon>
        <taxon>ecological metagenomes</taxon>
    </lineage>
</organism>
<dbReference type="InterPro" id="IPR016286">
    <property type="entry name" value="FUC_metazoa-typ"/>
</dbReference>
<dbReference type="Gene3D" id="3.20.20.80">
    <property type="entry name" value="Glycosidases"/>
    <property type="match status" value="1"/>
</dbReference>
<dbReference type="GO" id="GO:0004560">
    <property type="term" value="F:alpha-L-fucosidase activity"/>
    <property type="evidence" value="ECO:0007669"/>
    <property type="project" value="InterPro"/>
</dbReference>
<comment type="caution">
    <text evidence="8">The sequence shown here is derived from an EMBL/GenBank/DDBJ whole genome shotgun (WGS) entry which is preliminary data.</text>
</comment>
<dbReference type="InterPro" id="IPR057739">
    <property type="entry name" value="Glyco_hydro_29_N"/>
</dbReference>
<dbReference type="EC" id="3.2.1.51" evidence="3"/>
<comment type="function">
    <text evidence="1">Alpha-L-fucosidase is responsible for hydrolyzing the alpha-1,6-linked fucose joined to the reducing-end N-acetylglucosamine of the carbohydrate moieties of glycoproteins.</text>
</comment>
<keyword evidence="6" id="KW-0326">Glycosidase</keyword>
<dbReference type="Pfam" id="PF01120">
    <property type="entry name" value="Alpha_L_fucos"/>
    <property type="match status" value="1"/>
</dbReference>
<dbReference type="GO" id="GO:0005764">
    <property type="term" value="C:lysosome"/>
    <property type="evidence" value="ECO:0007669"/>
    <property type="project" value="TreeGrafter"/>
</dbReference>
<dbReference type="GO" id="GO:0016139">
    <property type="term" value="P:glycoside catabolic process"/>
    <property type="evidence" value="ECO:0007669"/>
    <property type="project" value="TreeGrafter"/>
</dbReference>
<dbReference type="SMART" id="SM00812">
    <property type="entry name" value="Alpha_L_fucos"/>
    <property type="match status" value="1"/>
</dbReference>
<evidence type="ECO:0000313" key="8">
    <source>
        <dbReference type="EMBL" id="GAI32067.1"/>
    </source>
</evidence>
<name>X1MKA7_9ZZZZ</name>
<evidence type="ECO:0000256" key="1">
    <source>
        <dbReference type="ARBA" id="ARBA00004071"/>
    </source>
</evidence>
<accession>X1MKA7</accession>
<evidence type="ECO:0000256" key="4">
    <source>
        <dbReference type="ARBA" id="ARBA00022729"/>
    </source>
</evidence>
<keyword evidence="4" id="KW-0732">Signal</keyword>
<evidence type="ECO:0000256" key="5">
    <source>
        <dbReference type="ARBA" id="ARBA00022801"/>
    </source>
</evidence>
<sequence length="286" mass="32208">AQKFNPVGFNAKEWAQLARKAGMKWMVITAKHHDGFCLFDTKFTDYNIVEATPFKRDPMKELAEACREEGIKLGFYYSQTLDWHHPDGMGNDWDYDPAKQDFTKYLREYVEPQLRELLTNYGPVAVIWFDIVTPTPELARELKQLVRQLQPDTIISGRIGLLTLGRPGVAMGDYWEMGDNEIPEQGIESDWETPATVNDTWGYKSYDHNWKTAGNLVQKLVAIVSKGGNYLLNVGPTVEGIIPESSIRSLKGVGQWLKVNGESIYGATASPIDISPVAPYQCTAKV</sequence>
<feature type="non-terminal residue" evidence="8">
    <location>
        <position position="1"/>
    </location>
</feature>
<evidence type="ECO:0000256" key="3">
    <source>
        <dbReference type="ARBA" id="ARBA00012662"/>
    </source>
</evidence>
<dbReference type="PANTHER" id="PTHR10030:SF37">
    <property type="entry name" value="ALPHA-L-FUCOSIDASE-RELATED"/>
    <property type="match status" value="1"/>
</dbReference>
<dbReference type="AlphaFoldDB" id="X1MKA7"/>
<evidence type="ECO:0000256" key="6">
    <source>
        <dbReference type="ARBA" id="ARBA00023295"/>
    </source>
</evidence>
<keyword evidence="5" id="KW-0378">Hydrolase</keyword>
<evidence type="ECO:0000259" key="7">
    <source>
        <dbReference type="Pfam" id="PF01120"/>
    </source>
</evidence>
<comment type="similarity">
    <text evidence="2">Belongs to the glycosyl hydrolase 29 family.</text>
</comment>
<dbReference type="PANTHER" id="PTHR10030">
    <property type="entry name" value="ALPHA-L-FUCOSIDASE"/>
    <property type="match status" value="1"/>
</dbReference>
<feature type="domain" description="Glycoside hydrolase family 29 N-terminal" evidence="7">
    <location>
        <begin position="2"/>
        <end position="262"/>
    </location>
</feature>
<reference evidence="8" key="1">
    <citation type="journal article" date="2014" name="Front. Microbiol.">
        <title>High frequency of phylogenetically diverse reductive dehalogenase-homologous genes in deep subseafloor sedimentary metagenomes.</title>
        <authorList>
            <person name="Kawai M."/>
            <person name="Futagami T."/>
            <person name="Toyoda A."/>
            <person name="Takaki Y."/>
            <person name="Nishi S."/>
            <person name="Hori S."/>
            <person name="Arai W."/>
            <person name="Tsubouchi T."/>
            <person name="Morono Y."/>
            <person name="Uchiyama I."/>
            <person name="Ito T."/>
            <person name="Fujiyama A."/>
            <person name="Inagaki F."/>
            <person name="Takami H."/>
        </authorList>
    </citation>
    <scope>NUCLEOTIDE SEQUENCE</scope>
    <source>
        <strain evidence="8">Expedition CK06-06</strain>
    </source>
</reference>
<dbReference type="PRINTS" id="PR00741">
    <property type="entry name" value="GLHYDRLASE29"/>
</dbReference>
<protein>
    <recommendedName>
        <fullName evidence="3">alpha-L-fucosidase</fullName>
        <ecNumber evidence="3">3.2.1.51</ecNumber>
    </recommendedName>
</protein>
<dbReference type="InterPro" id="IPR017853">
    <property type="entry name" value="GH"/>
</dbReference>
<feature type="non-terminal residue" evidence="8">
    <location>
        <position position="286"/>
    </location>
</feature>
<gene>
    <name evidence="8" type="ORF">S06H3_29011</name>
</gene>
<dbReference type="EMBL" id="BARV01016972">
    <property type="protein sequence ID" value="GAI32067.1"/>
    <property type="molecule type" value="Genomic_DNA"/>
</dbReference>
<proteinExistence type="inferred from homology"/>
<evidence type="ECO:0000256" key="2">
    <source>
        <dbReference type="ARBA" id="ARBA00007951"/>
    </source>
</evidence>
<dbReference type="SUPFAM" id="SSF51445">
    <property type="entry name" value="(Trans)glycosidases"/>
    <property type="match status" value="1"/>
</dbReference>
<dbReference type="GO" id="GO:0006004">
    <property type="term" value="P:fucose metabolic process"/>
    <property type="evidence" value="ECO:0007669"/>
    <property type="project" value="InterPro"/>
</dbReference>